<evidence type="ECO:0000259" key="4">
    <source>
        <dbReference type="PROSITE" id="PS51718"/>
    </source>
</evidence>
<dbReference type="GO" id="GO:0005874">
    <property type="term" value="C:microtubule"/>
    <property type="evidence" value="ECO:0007669"/>
    <property type="project" value="TreeGrafter"/>
</dbReference>
<dbReference type="Pfam" id="PF01031">
    <property type="entry name" value="Dynamin_M"/>
    <property type="match status" value="1"/>
</dbReference>
<organism evidence="6">
    <name type="scientific">Schizophyllum commune (strain H4-8 / FGSC 9210)</name>
    <name type="common">Split gill fungus</name>
    <dbReference type="NCBI Taxonomy" id="578458"/>
    <lineage>
        <taxon>Eukaryota</taxon>
        <taxon>Fungi</taxon>
        <taxon>Dikarya</taxon>
        <taxon>Basidiomycota</taxon>
        <taxon>Agaricomycotina</taxon>
        <taxon>Agaricomycetes</taxon>
        <taxon>Agaricomycetidae</taxon>
        <taxon>Agaricales</taxon>
        <taxon>Schizophyllaceae</taxon>
        <taxon>Schizophyllum</taxon>
    </lineage>
</organism>
<evidence type="ECO:0000313" key="6">
    <source>
        <dbReference type="Proteomes" id="UP000007431"/>
    </source>
</evidence>
<dbReference type="Proteomes" id="UP000007431">
    <property type="component" value="Unassembled WGS sequence"/>
</dbReference>
<dbReference type="InterPro" id="IPR003130">
    <property type="entry name" value="GED"/>
</dbReference>
<name>D8QLB6_SCHCM</name>
<dbReference type="InterPro" id="IPR030381">
    <property type="entry name" value="G_DYNAMIN_dom"/>
</dbReference>
<dbReference type="HOGENOM" id="CLU_008964_4_1_1"/>
<dbReference type="EMBL" id="GL377318">
    <property type="protein sequence ID" value="EFI91319.1"/>
    <property type="molecule type" value="Genomic_DNA"/>
</dbReference>
<evidence type="ECO:0000256" key="1">
    <source>
        <dbReference type="ARBA" id="ARBA00022741"/>
    </source>
</evidence>
<dbReference type="KEGG" id="scm:SCHCO_02521978"/>
<dbReference type="PANTHER" id="PTHR11566">
    <property type="entry name" value="DYNAMIN"/>
    <property type="match status" value="1"/>
</dbReference>
<keyword evidence="6" id="KW-1185">Reference proteome</keyword>
<evidence type="ECO:0008006" key="7">
    <source>
        <dbReference type="Google" id="ProtNLM"/>
    </source>
</evidence>
<dbReference type="PANTHER" id="PTHR11566:SF21">
    <property type="entry name" value="DYNAMIN RELATED PROTEIN 1, ISOFORM A"/>
    <property type="match status" value="1"/>
</dbReference>
<dbReference type="SUPFAM" id="SSF52540">
    <property type="entry name" value="P-loop containing nucleoside triphosphate hydrolases"/>
    <property type="match status" value="1"/>
</dbReference>
<dbReference type="OrthoDB" id="5061070at2759"/>
<dbReference type="GO" id="GO:0016559">
    <property type="term" value="P:peroxisome fission"/>
    <property type="evidence" value="ECO:0007669"/>
    <property type="project" value="TreeGrafter"/>
</dbReference>
<dbReference type="GO" id="GO:0016020">
    <property type="term" value="C:membrane"/>
    <property type="evidence" value="ECO:0007669"/>
    <property type="project" value="TreeGrafter"/>
</dbReference>
<dbReference type="Pfam" id="PF02212">
    <property type="entry name" value="GED"/>
    <property type="match status" value="1"/>
</dbReference>
<dbReference type="InterPro" id="IPR027417">
    <property type="entry name" value="P-loop_NTPase"/>
</dbReference>
<dbReference type="STRING" id="578458.D8QLB6"/>
<keyword evidence="1" id="KW-0547">Nucleotide-binding</keyword>
<accession>D8QLB6</accession>
<dbReference type="PROSITE" id="PS51388">
    <property type="entry name" value="GED"/>
    <property type="match status" value="1"/>
</dbReference>
<keyword evidence="2" id="KW-0342">GTP-binding</keyword>
<dbReference type="InterPro" id="IPR045063">
    <property type="entry name" value="Dynamin_N"/>
</dbReference>
<dbReference type="OMA" id="DECTGWE"/>
<gene>
    <name evidence="5" type="ORF">SCHCODRAFT_62376</name>
</gene>
<dbReference type="Gene3D" id="1.20.120.1240">
    <property type="entry name" value="Dynamin, middle domain"/>
    <property type="match status" value="1"/>
</dbReference>
<dbReference type="eggNOG" id="KOG0446">
    <property type="taxonomic scope" value="Eukaryota"/>
</dbReference>
<evidence type="ECO:0000259" key="3">
    <source>
        <dbReference type="PROSITE" id="PS51388"/>
    </source>
</evidence>
<dbReference type="InParanoid" id="D8QLB6"/>
<proteinExistence type="predicted"/>
<dbReference type="Gene3D" id="3.40.50.300">
    <property type="entry name" value="P-loop containing nucleotide triphosphate hydrolases"/>
    <property type="match status" value="1"/>
</dbReference>
<dbReference type="GeneID" id="9589133"/>
<evidence type="ECO:0000313" key="5">
    <source>
        <dbReference type="EMBL" id="EFI91319.1"/>
    </source>
</evidence>
<dbReference type="SMART" id="SM00053">
    <property type="entry name" value="DYNc"/>
    <property type="match status" value="1"/>
</dbReference>
<dbReference type="GO" id="GO:0006897">
    <property type="term" value="P:endocytosis"/>
    <property type="evidence" value="ECO:0007669"/>
    <property type="project" value="TreeGrafter"/>
</dbReference>
<dbReference type="Pfam" id="PF00350">
    <property type="entry name" value="Dynamin_N"/>
    <property type="match status" value="1"/>
</dbReference>
<dbReference type="GO" id="GO:0005525">
    <property type="term" value="F:GTP binding"/>
    <property type="evidence" value="ECO:0007669"/>
    <property type="project" value="InterPro"/>
</dbReference>
<dbReference type="InterPro" id="IPR022812">
    <property type="entry name" value="Dynamin"/>
</dbReference>
<dbReference type="AlphaFoldDB" id="D8QLB6"/>
<dbReference type="GO" id="GO:0048312">
    <property type="term" value="P:intracellular distribution of mitochondria"/>
    <property type="evidence" value="ECO:0007669"/>
    <property type="project" value="TreeGrafter"/>
</dbReference>
<dbReference type="VEuPathDB" id="FungiDB:SCHCODRAFT_02521978"/>
<dbReference type="InterPro" id="IPR020850">
    <property type="entry name" value="GED_dom"/>
</dbReference>
<reference evidence="5 6" key="1">
    <citation type="journal article" date="2010" name="Nat. Biotechnol.">
        <title>Genome sequence of the model mushroom Schizophyllum commune.</title>
        <authorList>
            <person name="Ohm R.A."/>
            <person name="de Jong J.F."/>
            <person name="Lugones L.G."/>
            <person name="Aerts A."/>
            <person name="Kothe E."/>
            <person name="Stajich J.E."/>
            <person name="de Vries R.P."/>
            <person name="Record E."/>
            <person name="Levasseur A."/>
            <person name="Baker S.E."/>
            <person name="Bartholomew K.A."/>
            <person name="Coutinho P.M."/>
            <person name="Erdmann S."/>
            <person name="Fowler T.J."/>
            <person name="Gathman A.C."/>
            <person name="Lombard V."/>
            <person name="Henrissat B."/>
            <person name="Knabe N."/>
            <person name="Kuees U."/>
            <person name="Lilly W.W."/>
            <person name="Lindquist E."/>
            <person name="Lucas S."/>
            <person name="Magnuson J.K."/>
            <person name="Piumi F."/>
            <person name="Raudaskoski M."/>
            <person name="Salamov A."/>
            <person name="Schmutz J."/>
            <person name="Schwarze F.W.M.R."/>
            <person name="vanKuyk P.A."/>
            <person name="Horton J.S."/>
            <person name="Grigoriev I.V."/>
            <person name="Woesten H.A.B."/>
        </authorList>
    </citation>
    <scope>NUCLEOTIDE SEQUENCE [LARGE SCALE GENOMIC DNA]</scope>
    <source>
        <strain evidence="6">H4-8 / FGSC 9210</strain>
    </source>
</reference>
<dbReference type="GO" id="GO:0000266">
    <property type="term" value="P:mitochondrial fission"/>
    <property type="evidence" value="ECO:0007669"/>
    <property type="project" value="TreeGrafter"/>
</dbReference>
<dbReference type="CDD" id="cd08771">
    <property type="entry name" value="DLP_1"/>
    <property type="match status" value="1"/>
</dbReference>
<evidence type="ECO:0000256" key="2">
    <source>
        <dbReference type="ARBA" id="ARBA00023134"/>
    </source>
</evidence>
<dbReference type="GO" id="GO:0003924">
    <property type="term" value="F:GTPase activity"/>
    <property type="evidence" value="ECO:0007669"/>
    <property type="project" value="InterPro"/>
</dbReference>
<protein>
    <recommendedName>
        <fullName evidence="7">GED domain-containing protein</fullName>
    </recommendedName>
</protein>
<dbReference type="InterPro" id="IPR001401">
    <property type="entry name" value="Dynamin_GTPase"/>
</dbReference>
<dbReference type="GO" id="GO:0005739">
    <property type="term" value="C:mitochondrion"/>
    <property type="evidence" value="ECO:0007669"/>
    <property type="project" value="TreeGrafter"/>
</dbReference>
<dbReference type="PROSITE" id="PS51718">
    <property type="entry name" value="G_DYNAMIN_2"/>
    <property type="match status" value="1"/>
</dbReference>
<dbReference type="PRINTS" id="PR00195">
    <property type="entry name" value="DYNAMIN"/>
</dbReference>
<dbReference type="InterPro" id="IPR000375">
    <property type="entry name" value="Dynamin_stalk"/>
</dbReference>
<feature type="domain" description="GED" evidence="3">
    <location>
        <begin position="573"/>
        <end position="665"/>
    </location>
</feature>
<feature type="non-terminal residue" evidence="5">
    <location>
        <position position="1"/>
    </location>
</feature>
<dbReference type="GO" id="GO:0008017">
    <property type="term" value="F:microtubule binding"/>
    <property type="evidence" value="ECO:0007669"/>
    <property type="project" value="TreeGrafter"/>
</dbReference>
<sequence length="665" mass="75434">DLPRITVIGGQSAGKSSLVEAVSGIDVPRDSGTCTRCPMECRLFSGATTWSCLISLRFDHDAKGHRIDPVTEAYSPVLIDKADVELWIRRAQATILSPHRSKEFFKNKSADEIRFEDPSRLKFSKNAILVNLKDPGYTDMAFVDLPGLIQNEDKELIDTVHELVVERIQGKNTIILVAVPMSDDIETVMALRLAREADPNGERTIVAVTKADMMTTGASGIRQRWCNIITNAGPSARKHRLRHGYYAVILPHDEARAAGETRAETQSRSRAFFDTESPWRGVKDRKRFGVDNLVEYVSGLLVRLIEEALPQLRGDINALLRECGDGLRALPPQPQFECDADVSTYILLRVSDFCNVFKSAVSGDPASRHRDLIHTNRDHYAKLQRDIQDTRPDFRPWLEKDKYKDPTTELEAGKESTAMDVSDVKEVIKQVTTWELPGHIPFEATKVLIHRTTQHWTDPSIECFEHVAENTRRVVDRLIDAHFGQFGSLKEHVRDIIHEKFKDVSAAAEQSVKNVIKLDTGAPRYTQNMTDLDAATTKWNNMFCQYNNEWRSRAIDYDEVNGNEEVAAHNRDAIMLMARVRAYCEVAAKRIVDTVPLTIEQRLVQQVAEGMLPTLLSALEREKPEEKRAMLDEDEEVASSRRSLRARKDRLLKIQDRLDRWEAAT</sequence>
<feature type="domain" description="Dynamin-type G" evidence="4">
    <location>
        <begin position="1"/>
        <end position="310"/>
    </location>
</feature>